<dbReference type="AlphaFoldDB" id="A0A4Q9N494"/>
<gene>
    <name evidence="1" type="ORF">BD311DRAFT_200849</name>
</gene>
<reference evidence="1" key="1">
    <citation type="submission" date="2019-01" db="EMBL/GenBank/DDBJ databases">
        <title>Draft genome sequences of three monokaryotic isolates of the white-rot basidiomycete fungus Dichomitus squalens.</title>
        <authorList>
            <consortium name="DOE Joint Genome Institute"/>
            <person name="Lopez S.C."/>
            <person name="Andreopoulos B."/>
            <person name="Pangilinan J."/>
            <person name="Lipzen A."/>
            <person name="Riley R."/>
            <person name="Ahrendt S."/>
            <person name="Ng V."/>
            <person name="Barry K."/>
            <person name="Daum C."/>
            <person name="Grigoriev I.V."/>
            <person name="Hilden K.S."/>
            <person name="Makela M.R."/>
            <person name="de Vries R.P."/>
        </authorList>
    </citation>
    <scope>NUCLEOTIDE SEQUENCE [LARGE SCALE GENOMIC DNA]</scope>
    <source>
        <strain evidence="1">OM18370.1</strain>
    </source>
</reference>
<dbReference type="OrthoDB" id="3349961at2759"/>
<name>A0A4Q9N494_9APHY</name>
<evidence type="ECO:0000313" key="1">
    <source>
        <dbReference type="EMBL" id="TBU35035.1"/>
    </source>
</evidence>
<sequence>MKFFHRNVQPWEVVDQQAVDTVPIFTEEEQEDLNVVKVYDATMSGVYDFELKKASNLKDAVVFARQTLMEDAAEKGYNVFLTEGWKVTHLRRGKQERAEVRYWGRPACVQGTVPRAQTPPFLTMLDDRPGRP</sequence>
<accession>A0A4Q9N494</accession>
<dbReference type="Proteomes" id="UP000292957">
    <property type="component" value="Unassembled WGS sequence"/>
</dbReference>
<proteinExistence type="predicted"/>
<dbReference type="EMBL" id="ML143387">
    <property type="protein sequence ID" value="TBU35035.1"/>
    <property type="molecule type" value="Genomic_DNA"/>
</dbReference>
<protein>
    <submittedName>
        <fullName evidence="1">Uncharacterized protein</fullName>
    </submittedName>
</protein>
<organism evidence="1">
    <name type="scientific">Dichomitus squalens</name>
    <dbReference type="NCBI Taxonomy" id="114155"/>
    <lineage>
        <taxon>Eukaryota</taxon>
        <taxon>Fungi</taxon>
        <taxon>Dikarya</taxon>
        <taxon>Basidiomycota</taxon>
        <taxon>Agaricomycotina</taxon>
        <taxon>Agaricomycetes</taxon>
        <taxon>Polyporales</taxon>
        <taxon>Polyporaceae</taxon>
        <taxon>Dichomitus</taxon>
    </lineage>
</organism>
<dbReference type="OMA" id="KETPWEV"/>